<evidence type="ECO:0000313" key="4">
    <source>
        <dbReference type="Proteomes" id="UP000297714"/>
    </source>
</evidence>
<feature type="domain" description="Phage terminase large subunit C-terminal" evidence="2">
    <location>
        <begin position="271"/>
        <end position="415"/>
    </location>
</feature>
<dbReference type="Pfam" id="PF04466">
    <property type="entry name" value="Terminase_3"/>
    <property type="match status" value="1"/>
</dbReference>
<dbReference type="Proteomes" id="UP000297714">
    <property type="component" value="Unassembled WGS sequence"/>
</dbReference>
<dbReference type="AlphaFoldDB" id="A0A4Z0YCD3"/>
<protein>
    <submittedName>
        <fullName evidence="3">Phage terminase large subunit</fullName>
    </submittedName>
</protein>
<dbReference type="Gene3D" id="3.40.50.300">
    <property type="entry name" value="P-loop containing nucleotide triphosphate hydrolases"/>
    <property type="match status" value="1"/>
</dbReference>
<reference evidence="3 4" key="1">
    <citation type="submission" date="2019-04" db="EMBL/GenBank/DDBJ databases">
        <authorList>
            <person name="Poehlein A."/>
            <person name="Bengelsdorf F.R."/>
            <person name="Duerre P."/>
            <person name="Daniel R."/>
        </authorList>
    </citation>
    <scope>NUCLEOTIDE SEQUENCE [LARGE SCALE GENOMIC DNA]</scope>
    <source>
        <strain evidence="3 4">BS-1</strain>
    </source>
</reference>
<dbReference type="PANTHER" id="PTHR39184">
    <property type="match status" value="1"/>
</dbReference>
<evidence type="ECO:0000259" key="1">
    <source>
        <dbReference type="Pfam" id="PF04466"/>
    </source>
</evidence>
<dbReference type="Gene3D" id="3.30.420.280">
    <property type="match status" value="1"/>
</dbReference>
<dbReference type="InterPro" id="IPR052380">
    <property type="entry name" value="Viral_DNA_packaging_terminase"/>
</dbReference>
<dbReference type="NCBIfam" id="TIGR01547">
    <property type="entry name" value="phage_term_2"/>
    <property type="match status" value="1"/>
</dbReference>
<sequence length="427" mass="49026">MLTTYQRPTVRLTDVIAPAFYPVHQDILDCKHTYYKLDGGRGSTKSSFVSSEIILGMMRDAAAGTITNAVVFRRYKENLHDSVYEQLLWAIDKLGVAGQWKDTISPLRLTYIPTGQTILFRGADKVKKSKSIKVSKGYIKYLWFEELDEFEGSEKIRSIQQSVVRGGEQFTVFYTYNPPKSQRNWVNDPVEFSMPDMMQHHSDYRSVPAAWLGEQFISDAEHLKSVKPEAYRHEYLGEITGTGAEVFTNLTHRTITNEEISHFDHIRRGLDWGYASDPFVYVACNYDKTRRRLYIFDEIYQVRLSNAASARLVRQHNPLNQEVTADSAEPKSIADYRAAGIHIRGARKGPDSVDYGIKWLAEELEEIIIDPDRCPNTWREFYGYELDRDANGNFKAGYPDKNNHTIDAVRYALEDEMHRGGTTIGGW</sequence>
<dbReference type="RefSeq" id="WP_413814396.1">
    <property type="nucleotide sequence ID" value="NZ_SRMQ01000016.1"/>
</dbReference>
<name>A0A4Z0YCD3_9FIRM</name>
<dbReference type="InterPro" id="IPR006437">
    <property type="entry name" value="Phage_terminase_lsu"/>
</dbReference>
<dbReference type="EMBL" id="SRMQ01000016">
    <property type="protein sequence ID" value="TGJ75496.1"/>
    <property type="molecule type" value="Genomic_DNA"/>
</dbReference>
<feature type="domain" description="Phage terminase large subunit N-terminal" evidence="1">
    <location>
        <begin position="32"/>
        <end position="238"/>
    </location>
</feature>
<dbReference type="PANTHER" id="PTHR39184:SF1">
    <property type="entry name" value="PBSX PHAGE TERMINASE LARGE SUBUNIT"/>
    <property type="match status" value="1"/>
</dbReference>
<evidence type="ECO:0000313" key="3">
    <source>
        <dbReference type="EMBL" id="TGJ75496.1"/>
    </source>
</evidence>
<keyword evidence="4" id="KW-1185">Reference proteome</keyword>
<evidence type="ECO:0000259" key="2">
    <source>
        <dbReference type="Pfam" id="PF17288"/>
    </source>
</evidence>
<dbReference type="InterPro" id="IPR035412">
    <property type="entry name" value="Terminase_L_N"/>
</dbReference>
<dbReference type="Pfam" id="PF17288">
    <property type="entry name" value="Terminase_3C"/>
    <property type="match status" value="1"/>
</dbReference>
<accession>A0A4Z0YCD3</accession>
<dbReference type="InterPro" id="IPR027417">
    <property type="entry name" value="P-loop_NTPase"/>
</dbReference>
<gene>
    <name evidence="3" type="ORF">CAGA_23750</name>
</gene>
<dbReference type="InterPro" id="IPR035413">
    <property type="entry name" value="Terminase_L_C"/>
</dbReference>
<comment type="caution">
    <text evidence="3">The sequence shown here is derived from an EMBL/GenBank/DDBJ whole genome shotgun (WGS) entry which is preliminary data.</text>
</comment>
<proteinExistence type="predicted"/>
<organism evidence="3 4">
    <name type="scientific">Caproiciproducens galactitolivorans</name>
    <dbReference type="NCBI Taxonomy" id="642589"/>
    <lineage>
        <taxon>Bacteria</taxon>
        <taxon>Bacillati</taxon>
        <taxon>Bacillota</taxon>
        <taxon>Clostridia</taxon>
        <taxon>Eubacteriales</taxon>
        <taxon>Acutalibacteraceae</taxon>
        <taxon>Caproiciproducens</taxon>
    </lineage>
</organism>